<organism evidence="1 2">
    <name type="scientific">Eptatretus burgeri</name>
    <name type="common">Inshore hagfish</name>
    <dbReference type="NCBI Taxonomy" id="7764"/>
    <lineage>
        <taxon>Eukaryota</taxon>
        <taxon>Metazoa</taxon>
        <taxon>Chordata</taxon>
        <taxon>Craniata</taxon>
        <taxon>Vertebrata</taxon>
        <taxon>Cyclostomata</taxon>
        <taxon>Myxini</taxon>
        <taxon>Myxiniformes</taxon>
        <taxon>Myxinidae</taxon>
        <taxon>Eptatretinae</taxon>
        <taxon>Eptatretus</taxon>
    </lineage>
</organism>
<dbReference type="InterPro" id="IPR036402">
    <property type="entry name" value="EF-Ts_dimer_sf"/>
</dbReference>
<dbReference type="Proteomes" id="UP000694388">
    <property type="component" value="Unplaced"/>
</dbReference>
<proteinExistence type="predicted"/>
<evidence type="ECO:0000313" key="1">
    <source>
        <dbReference type="Ensembl" id="ENSEBUP00000004254.1"/>
    </source>
</evidence>
<dbReference type="GO" id="GO:0003746">
    <property type="term" value="F:translation elongation factor activity"/>
    <property type="evidence" value="ECO:0007669"/>
    <property type="project" value="InterPro"/>
</dbReference>
<evidence type="ECO:0000313" key="2">
    <source>
        <dbReference type="Proteomes" id="UP000694388"/>
    </source>
</evidence>
<dbReference type="SUPFAM" id="SSF54713">
    <property type="entry name" value="Elongation factor Ts (EF-Ts), dimerisation domain"/>
    <property type="match status" value="1"/>
</dbReference>
<protein>
    <submittedName>
        <fullName evidence="1">Uncharacterized protein</fullName>
    </submittedName>
</protein>
<dbReference type="InterPro" id="IPR001816">
    <property type="entry name" value="Transl_elong_EFTs/EF1B"/>
</dbReference>
<keyword evidence="2" id="KW-1185">Reference proteome</keyword>
<dbReference type="Ensembl" id="ENSEBUT00000004680.1">
    <property type="protein sequence ID" value="ENSEBUP00000004254.1"/>
    <property type="gene ID" value="ENSEBUG00000003001.1"/>
</dbReference>
<name>A0A8C4NK94_EPTBU</name>
<reference evidence="1" key="1">
    <citation type="submission" date="2025-08" db="UniProtKB">
        <authorList>
            <consortium name="Ensembl"/>
        </authorList>
    </citation>
    <scope>IDENTIFICATION</scope>
</reference>
<dbReference type="Gene3D" id="3.30.479.20">
    <property type="entry name" value="Elongation factor Ts, dimerisation domain"/>
    <property type="match status" value="1"/>
</dbReference>
<dbReference type="PANTHER" id="PTHR11741:SF0">
    <property type="entry name" value="ELONGATION FACTOR TS, MITOCHONDRIAL"/>
    <property type="match status" value="1"/>
</dbReference>
<dbReference type="AlphaFoldDB" id="A0A8C4NK94"/>
<reference evidence="1" key="2">
    <citation type="submission" date="2025-09" db="UniProtKB">
        <authorList>
            <consortium name="Ensembl"/>
        </authorList>
    </citation>
    <scope>IDENTIFICATION</scope>
</reference>
<accession>A0A8C4NK94</accession>
<dbReference type="GeneTree" id="ENSGT00390000016293"/>
<sequence length="278" mass="30997">MGAEALNWGPDARSTFAVQPECGILWFLQRRICLSRASSCTHYSRPHPLHPASPLLLLLLPCSLSCVPRLSKKHDIIGLSLKLPLLWWPCSCLNCCSHYLFDYFFINMTQLFKQDNMVPLFVHHKNLQHLVMRLTTSYLVMTCDVLCKLGERMAVRRACLLSVPSCCYVGSYVHGTPSAASATPTDDSLFGKYAAMVVLQPSAAPGRNPVIQADVGRKLAQHVVGMAPLSVGEMEEEAELERQPFLLDPTVRVDQLLRASHLSLLDFVRFECGEKLDA</sequence>
<dbReference type="PANTHER" id="PTHR11741">
    <property type="entry name" value="ELONGATION FACTOR TS"/>
    <property type="match status" value="1"/>
</dbReference>
<dbReference type="GO" id="GO:0070125">
    <property type="term" value="P:mitochondrial translational elongation"/>
    <property type="evidence" value="ECO:0007669"/>
    <property type="project" value="TreeGrafter"/>
</dbReference>
<dbReference type="GO" id="GO:0005739">
    <property type="term" value="C:mitochondrion"/>
    <property type="evidence" value="ECO:0007669"/>
    <property type="project" value="GOC"/>
</dbReference>